<protein>
    <submittedName>
        <fullName evidence="1">Uncharacterized protein</fullName>
    </submittedName>
</protein>
<evidence type="ECO:0000313" key="2">
    <source>
        <dbReference type="Proteomes" id="UP000324255"/>
    </source>
</evidence>
<evidence type="ECO:0000313" key="1">
    <source>
        <dbReference type="EMBL" id="KAA6128253.1"/>
    </source>
</evidence>
<dbReference type="AlphaFoldDB" id="A0AB34CMM6"/>
<reference evidence="1 2" key="1">
    <citation type="submission" date="2019-09" db="EMBL/GenBank/DDBJ databases">
        <title>Genomic diversity of phyloplane-associated Pantoea species in Pakistan cotton crop.</title>
        <authorList>
            <person name="Tufail M.R."/>
            <person name="Cook D.R."/>
        </authorList>
    </citation>
    <scope>NUCLEOTIDE SEQUENCE [LARGE SCALE GENOMIC DNA]</scope>
    <source>
        <strain evidence="1 2">B_8</strain>
    </source>
</reference>
<proteinExistence type="predicted"/>
<dbReference type="RefSeq" id="WP_150038389.1">
    <property type="nucleotide sequence ID" value="NZ_VWVM01000002.1"/>
</dbReference>
<name>A0AB34CMM6_9GAMM</name>
<keyword evidence="2" id="KW-1185">Reference proteome</keyword>
<gene>
    <name evidence="1" type="ORF">F3I20_03115</name>
</gene>
<dbReference type="Proteomes" id="UP000324255">
    <property type="component" value="Unassembled WGS sequence"/>
</dbReference>
<dbReference type="EMBL" id="VWVM01000002">
    <property type="protein sequence ID" value="KAA6128253.1"/>
    <property type="molecule type" value="Genomic_DNA"/>
</dbReference>
<comment type="caution">
    <text evidence="1">The sequence shown here is derived from an EMBL/GenBank/DDBJ whole genome shotgun (WGS) entry which is preliminary data.</text>
</comment>
<sequence>MTITNATEDFSAIVTVRLPTSDFDTSVFFSTESGNNYSPIDEFLTNAVSLNLLWVTSEEEISNQLGNLLLLGYVSAVESYMRSMIRSLINVDLFVQKKCESLQVSYTAAVHHKKDLLPEALLEETVFSGKDKITSSLNKFLDMNKVTASLGGLLDRYESICQMRHCCVHRFGKLGVKNAIALGLDGHKTLIEKPVILNKNDLAKIAEVLFSLVKSINNEVFAHVLQRLIPPNITNFTWTWDYQTDKIIFNKYYKIFQTKEDSIKSPSASALYLRFKNSKAPVRLR</sequence>
<accession>A0AB34CMM6</accession>
<organism evidence="1 2">
    <name type="scientific">Candidatus Pantoea gossypiicola</name>
    <dbReference type="NCBI Taxonomy" id="2608008"/>
    <lineage>
        <taxon>Bacteria</taxon>
        <taxon>Pseudomonadati</taxon>
        <taxon>Pseudomonadota</taxon>
        <taxon>Gammaproteobacteria</taxon>
        <taxon>Enterobacterales</taxon>
        <taxon>Erwiniaceae</taxon>
        <taxon>Pantoea</taxon>
    </lineage>
</organism>